<reference evidence="11 12" key="1">
    <citation type="submission" date="2019-06" db="EMBL/GenBank/DDBJ databases">
        <title>Rhizobium sp. CL12 isolated from roots of soybean.</title>
        <authorList>
            <person name="Wang C."/>
        </authorList>
    </citation>
    <scope>NUCLEOTIDE SEQUENCE [LARGE SCALE GENOMIC DNA]</scope>
    <source>
        <strain evidence="11 12">CL12</strain>
    </source>
</reference>
<name>A0A504TNN1_9HYPH</name>
<dbReference type="NCBIfam" id="TIGR00217">
    <property type="entry name" value="malQ"/>
    <property type="match status" value="1"/>
</dbReference>
<evidence type="ECO:0000313" key="11">
    <source>
        <dbReference type="EMBL" id="TPP04258.1"/>
    </source>
</evidence>
<dbReference type="InterPro" id="IPR003385">
    <property type="entry name" value="Glyco_hydro_77"/>
</dbReference>
<keyword evidence="12" id="KW-1185">Reference proteome</keyword>
<protein>
    <recommendedName>
        <fullName evidence="4 10">4-alpha-glucanotransferase</fullName>
        <ecNumber evidence="3 10">2.4.1.25</ecNumber>
    </recommendedName>
    <alternativeName>
        <fullName evidence="8 10">Amylomaltase</fullName>
    </alternativeName>
    <alternativeName>
        <fullName evidence="9 10">Disproportionating enzyme</fullName>
    </alternativeName>
</protein>
<proteinExistence type="inferred from homology"/>
<evidence type="ECO:0000256" key="7">
    <source>
        <dbReference type="ARBA" id="ARBA00023277"/>
    </source>
</evidence>
<dbReference type="Gene3D" id="3.20.20.80">
    <property type="entry name" value="Glycosidases"/>
    <property type="match status" value="1"/>
</dbReference>
<keyword evidence="5 10" id="KW-0328">Glycosyltransferase</keyword>
<accession>A0A504TNN1</accession>
<dbReference type="SUPFAM" id="SSF51445">
    <property type="entry name" value="(Trans)glycosidases"/>
    <property type="match status" value="1"/>
</dbReference>
<evidence type="ECO:0000313" key="12">
    <source>
        <dbReference type="Proteomes" id="UP000316429"/>
    </source>
</evidence>
<dbReference type="GO" id="GO:0005975">
    <property type="term" value="P:carbohydrate metabolic process"/>
    <property type="evidence" value="ECO:0007669"/>
    <property type="project" value="InterPro"/>
</dbReference>
<dbReference type="AlphaFoldDB" id="A0A504TNN1"/>
<evidence type="ECO:0000256" key="8">
    <source>
        <dbReference type="ARBA" id="ARBA00031423"/>
    </source>
</evidence>
<organism evidence="11 12">
    <name type="scientific">Rhizobium glycinendophyticum</name>
    <dbReference type="NCBI Taxonomy" id="2589807"/>
    <lineage>
        <taxon>Bacteria</taxon>
        <taxon>Pseudomonadati</taxon>
        <taxon>Pseudomonadota</taxon>
        <taxon>Alphaproteobacteria</taxon>
        <taxon>Hyphomicrobiales</taxon>
        <taxon>Rhizobiaceae</taxon>
        <taxon>Rhizobium/Agrobacterium group</taxon>
        <taxon>Rhizobium</taxon>
    </lineage>
</organism>
<evidence type="ECO:0000256" key="9">
    <source>
        <dbReference type="ARBA" id="ARBA00031501"/>
    </source>
</evidence>
<dbReference type="EC" id="2.4.1.25" evidence="3 10"/>
<dbReference type="RefSeq" id="WP_140832356.1">
    <property type="nucleotide sequence ID" value="NZ_VFYP01000008.1"/>
</dbReference>
<dbReference type="InterPro" id="IPR017853">
    <property type="entry name" value="GH"/>
</dbReference>
<dbReference type="Proteomes" id="UP000316429">
    <property type="component" value="Unassembled WGS sequence"/>
</dbReference>
<dbReference type="EMBL" id="VFYP01000008">
    <property type="protein sequence ID" value="TPP04258.1"/>
    <property type="molecule type" value="Genomic_DNA"/>
</dbReference>
<dbReference type="OrthoDB" id="9763489at2"/>
<dbReference type="Pfam" id="PF02446">
    <property type="entry name" value="Glyco_hydro_77"/>
    <property type="match status" value="1"/>
</dbReference>
<evidence type="ECO:0000256" key="10">
    <source>
        <dbReference type="RuleBase" id="RU361207"/>
    </source>
</evidence>
<evidence type="ECO:0000256" key="4">
    <source>
        <dbReference type="ARBA" id="ARBA00020295"/>
    </source>
</evidence>
<evidence type="ECO:0000256" key="5">
    <source>
        <dbReference type="ARBA" id="ARBA00022676"/>
    </source>
</evidence>
<comment type="similarity">
    <text evidence="2 10">Belongs to the disproportionating enzyme family.</text>
</comment>
<sequence>MDGSEEKLDILADKLLTNGVLPDSYEDLQGLEQKVARATRREITQALAKGSPEGKIPADWPRPVLDPGDLSRCYVPSTPSSEGFWGISTQLYELRSARNWGIGDFEDLKNLCSIAADAGADFIGLNPLHALFLAQPTHCSPYSPSNRRFLNPLYLAVDRIAGFEKSMADVEAIASARRSHIVDYNQVAALKLSALSVLWRTWQSRGLPDARLSKSVFDAFVLEGGDALFGHALFEALSAEMTEQGYGRGPSEWPQDFRRRENIAVHQFADAHQDEVLFHIWLQWLTALQLEEVVNHARGAGMQVGLYLDFAVGDVPDGSSVWAEPELALPGLHLGAPPDAFSVQGQDWGLVPLSPLPLIDRSRTNYRDLVDRTARYAGALRLDHALGLWQFFLIPEGETAAEGGYLRYPFPELVADLASVSQERKTIIVGEDLGNVPPGFRDALRKAALLGYNVLYFGDAEPDTASGDKGPSLSLACLSTHDLPPLLGWWRADDIDFAKEQGFLDEETERRVRAERRQRKTELLEAAVSAGALPEIGRALVDEDIPPLNLVVALHRLLSRTDSLLIAVRLADMVGEARSTNVPGTQDEYPNWRLKLEVSLEEMPAMQSFKAIVDAMRMRQAPFSEGG</sequence>
<evidence type="ECO:0000256" key="1">
    <source>
        <dbReference type="ARBA" id="ARBA00000439"/>
    </source>
</evidence>
<keyword evidence="6 10" id="KW-0808">Transferase</keyword>
<dbReference type="PANTHER" id="PTHR32438">
    <property type="entry name" value="4-ALPHA-GLUCANOTRANSFERASE DPE1, CHLOROPLASTIC/AMYLOPLASTIC"/>
    <property type="match status" value="1"/>
</dbReference>
<dbReference type="PANTHER" id="PTHR32438:SF5">
    <property type="entry name" value="4-ALPHA-GLUCANOTRANSFERASE DPE1, CHLOROPLASTIC_AMYLOPLASTIC"/>
    <property type="match status" value="1"/>
</dbReference>
<evidence type="ECO:0000256" key="2">
    <source>
        <dbReference type="ARBA" id="ARBA00005684"/>
    </source>
</evidence>
<dbReference type="GO" id="GO:0004134">
    <property type="term" value="F:4-alpha-glucanotransferase activity"/>
    <property type="evidence" value="ECO:0007669"/>
    <property type="project" value="UniProtKB-EC"/>
</dbReference>
<comment type="caution">
    <text evidence="11">The sequence shown here is derived from an EMBL/GenBank/DDBJ whole genome shotgun (WGS) entry which is preliminary data.</text>
</comment>
<keyword evidence="7 10" id="KW-0119">Carbohydrate metabolism</keyword>
<evidence type="ECO:0000256" key="3">
    <source>
        <dbReference type="ARBA" id="ARBA00012560"/>
    </source>
</evidence>
<gene>
    <name evidence="11" type="primary">malQ</name>
    <name evidence="11" type="ORF">FJQ55_22650</name>
</gene>
<comment type="catalytic activity">
    <reaction evidence="1 10">
        <text>Transfers a segment of a (1-&gt;4)-alpha-D-glucan to a new position in an acceptor, which may be glucose or a (1-&gt;4)-alpha-D-glucan.</text>
        <dbReference type="EC" id="2.4.1.25"/>
    </reaction>
</comment>
<evidence type="ECO:0000256" key="6">
    <source>
        <dbReference type="ARBA" id="ARBA00022679"/>
    </source>
</evidence>